<dbReference type="SMART" id="SM01120">
    <property type="entry name" value="Dak2"/>
    <property type="match status" value="1"/>
</dbReference>
<dbReference type="InterPro" id="IPR036117">
    <property type="entry name" value="DhaL_dom_sf"/>
</dbReference>
<dbReference type="Gene3D" id="3.40.50.10440">
    <property type="entry name" value="Dihydroxyacetone kinase, domain 1"/>
    <property type="match status" value="1"/>
</dbReference>
<dbReference type="Gene3D" id="3.30.1180.20">
    <property type="entry name" value="Dihydroxyacetone kinase, domain 2"/>
    <property type="match status" value="1"/>
</dbReference>
<name>A0ABR4IP89_9EURO</name>
<dbReference type="PROSITE" id="PS51480">
    <property type="entry name" value="DHAL"/>
    <property type="match status" value="1"/>
</dbReference>
<proteinExistence type="inferred from homology"/>
<dbReference type="PANTHER" id="PTHR28629:SF14">
    <property type="entry name" value="DIHYDROXYACETONE KINASE 1"/>
    <property type="match status" value="1"/>
</dbReference>
<evidence type="ECO:0000256" key="8">
    <source>
        <dbReference type="ARBA" id="ARBA00022840"/>
    </source>
</evidence>
<evidence type="ECO:0000256" key="3">
    <source>
        <dbReference type="ARBA" id="ARBA00008757"/>
    </source>
</evidence>
<feature type="domain" description="DhaK" evidence="12">
    <location>
        <begin position="9"/>
        <end position="342"/>
    </location>
</feature>
<dbReference type="PROSITE" id="PS51481">
    <property type="entry name" value="DHAK"/>
    <property type="match status" value="1"/>
</dbReference>
<keyword evidence="4" id="KW-0808">Transferase</keyword>
<evidence type="ECO:0000256" key="2">
    <source>
        <dbReference type="ARBA" id="ARBA00004778"/>
    </source>
</evidence>
<evidence type="ECO:0000256" key="9">
    <source>
        <dbReference type="ARBA" id="ARBA00047974"/>
    </source>
</evidence>
<evidence type="ECO:0000256" key="10">
    <source>
        <dbReference type="ARBA" id="ARBA00048898"/>
    </source>
</evidence>
<dbReference type="Gene3D" id="1.25.40.340">
    <property type="match status" value="1"/>
</dbReference>
<comment type="caution">
    <text evidence="13">The sequence shown here is derived from an EMBL/GenBank/DDBJ whole genome shotgun (WGS) entry which is preliminary data.</text>
</comment>
<keyword evidence="5" id="KW-0547">Nucleotide-binding</keyword>
<dbReference type="SUPFAM" id="SSF101473">
    <property type="entry name" value="DhaL-like"/>
    <property type="match status" value="1"/>
</dbReference>
<dbReference type="Proteomes" id="UP001610446">
    <property type="component" value="Unassembled WGS sequence"/>
</dbReference>
<evidence type="ECO:0000256" key="1">
    <source>
        <dbReference type="ARBA" id="ARBA00003264"/>
    </source>
</evidence>
<evidence type="ECO:0000256" key="7">
    <source>
        <dbReference type="ARBA" id="ARBA00022798"/>
    </source>
</evidence>
<evidence type="ECO:0000313" key="14">
    <source>
        <dbReference type="Proteomes" id="UP001610446"/>
    </source>
</evidence>
<dbReference type="InterPro" id="IPR004006">
    <property type="entry name" value="DhaK_dom"/>
</dbReference>
<dbReference type="NCBIfam" id="TIGR02361">
    <property type="entry name" value="dak_ATP"/>
    <property type="match status" value="1"/>
</dbReference>
<keyword evidence="14" id="KW-1185">Reference proteome</keyword>
<feature type="domain" description="DhaL" evidence="11">
    <location>
        <begin position="399"/>
        <end position="611"/>
    </location>
</feature>
<dbReference type="SUPFAM" id="SSF82549">
    <property type="entry name" value="DAK1/DegV-like"/>
    <property type="match status" value="1"/>
</dbReference>
<reference evidence="13 14" key="1">
    <citation type="submission" date="2024-07" db="EMBL/GenBank/DDBJ databases">
        <title>Section-level genome sequencing and comparative genomics of Aspergillus sections Usti and Cavernicolus.</title>
        <authorList>
            <consortium name="Lawrence Berkeley National Laboratory"/>
            <person name="Nybo J.L."/>
            <person name="Vesth T.C."/>
            <person name="Theobald S."/>
            <person name="Frisvad J.C."/>
            <person name="Larsen T.O."/>
            <person name="Kjaerboelling I."/>
            <person name="Rothschild-Mancinelli K."/>
            <person name="Lyhne E.K."/>
            <person name="Kogle M.E."/>
            <person name="Barry K."/>
            <person name="Clum A."/>
            <person name="Na H."/>
            <person name="Ledsgaard L."/>
            <person name="Lin J."/>
            <person name="Lipzen A."/>
            <person name="Kuo A."/>
            <person name="Riley R."/>
            <person name="Mondo S."/>
            <person name="Labutti K."/>
            <person name="Haridas S."/>
            <person name="Pangalinan J."/>
            <person name="Salamov A.A."/>
            <person name="Simmons B.A."/>
            <person name="Magnuson J.K."/>
            <person name="Chen J."/>
            <person name="Drula E."/>
            <person name="Henrissat B."/>
            <person name="Wiebenga A."/>
            <person name="Lubbers R.J."/>
            <person name="Gomes A.C."/>
            <person name="Makela M.R."/>
            <person name="Stajich J."/>
            <person name="Grigoriev I.V."/>
            <person name="Mortensen U.H."/>
            <person name="De Vries R.P."/>
            <person name="Baker S.E."/>
            <person name="Andersen M.R."/>
        </authorList>
    </citation>
    <scope>NUCLEOTIDE SEQUENCE [LARGE SCALE GENOMIC DNA]</scope>
    <source>
        <strain evidence="13 14">CBS 123904</strain>
    </source>
</reference>
<comment type="pathway">
    <text evidence="2">Polyol metabolism; glycerol fermentation; glycerone phosphate from glycerol (oxidative route): step 2/2.</text>
</comment>
<comment type="catalytic activity">
    <reaction evidence="9">
        <text>D-glyceraldehyde + ATP = D-glyceraldehyde 3-phosphate + ADP + H(+)</text>
        <dbReference type="Rhea" id="RHEA:13941"/>
        <dbReference type="ChEBI" id="CHEBI:15378"/>
        <dbReference type="ChEBI" id="CHEBI:17378"/>
        <dbReference type="ChEBI" id="CHEBI:30616"/>
        <dbReference type="ChEBI" id="CHEBI:59776"/>
        <dbReference type="ChEBI" id="CHEBI:456216"/>
        <dbReference type="EC" id="2.7.1.28"/>
    </reaction>
</comment>
<keyword evidence="8" id="KW-0067">ATP-binding</keyword>
<dbReference type="PANTHER" id="PTHR28629">
    <property type="entry name" value="TRIOKINASE/FMN CYCLASE"/>
    <property type="match status" value="1"/>
</dbReference>
<evidence type="ECO:0000256" key="6">
    <source>
        <dbReference type="ARBA" id="ARBA00022777"/>
    </source>
</evidence>
<accession>A0ABR4IP89</accession>
<organism evidence="13 14">
    <name type="scientific">Aspergillus pseudoustus</name>
    <dbReference type="NCBI Taxonomy" id="1810923"/>
    <lineage>
        <taxon>Eukaryota</taxon>
        <taxon>Fungi</taxon>
        <taxon>Dikarya</taxon>
        <taxon>Ascomycota</taxon>
        <taxon>Pezizomycotina</taxon>
        <taxon>Eurotiomycetes</taxon>
        <taxon>Eurotiomycetidae</taxon>
        <taxon>Eurotiales</taxon>
        <taxon>Aspergillaceae</taxon>
        <taxon>Aspergillus</taxon>
        <taxon>Aspergillus subgen. Nidulantes</taxon>
    </lineage>
</organism>
<evidence type="ECO:0000259" key="11">
    <source>
        <dbReference type="PROSITE" id="PS51480"/>
    </source>
</evidence>
<evidence type="ECO:0000256" key="5">
    <source>
        <dbReference type="ARBA" id="ARBA00022741"/>
    </source>
</evidence>
<dbReference type="InterPro" id="IPR012734">
    <property type="entry name" value="DhaK_ATP"/>
</dbReference>
<keyword evidence="6" id="KW-0418">Kinase</keyword>
<protein>
    <submittedName>
        <fullName evidence="13">Dak1 domain-containing protein</fullName>
    </submittedName>
</protein>
<dbReference type="Pfam" id="PF02733">
    <property type="entry name" value="Dak1"/>
    <property type="match status" value="1"/>
</dbReference>
<comment type="function">
    <text evidence="1">Catalyzes both the phosphorylation of dihydroxyacetone and of glyceraldehyde.</text>
</comment>
<gene>
    <name evidence="13" type="ORF">BJY01DRAFT_254976</name>
</gene>
<evidence type="ECO:0000259" key="12">
    <source>
        <dbReference type="PROSITE" id="PS51481"/>
    </source>
</evidence>
<comment type="catalytic activity">
    <reaction evidence="10">
        <text>dihydroxyacetone + ATP = dihydroxyacetone phosphate + ADP + H(+)</text>
        <dbReference type="Rhea" id="RHEA:15773"/>
        <dbReference type="ChEBI" id="CHEBI:15378"/>
        <dbReference type="ChEBI" id="CHEBI:16016"/>
        <dbReference type="ChEBI" id="CHEBI:30616"/>
        <dbReference type="ChEBI" id="CHEBI:57642"/>
        <dbReference type="ChEBI" id="CHEBI:456216"/>
        <dbReference type="EC" id="2.7.1.29"/>
    </reaction>
</comment>
<dbReference type="InterPro" id="IPR004007">
    <property type="entry name" value="DhaL_dom"/>
</dbReference>
<dbReference type="Pfam" id="PF02734">
    <property type="entry name" value="Dak2"/>
    <property type="match status" value="1"/>
</dbReference>
<sequence>MATRHFVNDGATLVQDALEGLALTDSRLIYDPENKAIINSQHDGNSHITLIAGGGAGHEPSFAGLVGNGLLSAAVSGNLFASPSVQQIVNTIVRVGGAAGTLLVIMNYTGDVLHFHHAAEKARLAGFETAVLVVGDDVSVGRKRSGRVGRRGLAGTILVQKILGAIAQEKKKQGVALSELHRVGQEVVDSLATVGAALDHVHIPGRPKEDFHATADQVELGMGIHNETGCRVISPQPHIANLVDQMLDQLLDPADEDRAYVDFRSGELVLLVNNLGGVSNLEFSAITKAVVDRLRLRGLQPTRIFAGTFMTSLDSKGFSITLLKASDKLLEYLDVPTFAPGWSVSSTGRVPQLRTATAVATKSHTDARARAGPSSLKCTSRQMPSSAEFAPNDKVVDIPHFSSAIKRACLSILTAEAEIDRFDAVVGDGDCGSTLGRAARAILAKLDSEGSKYFGGEDGDAVQALDRLAQTVEEHMDGTSGALYAIFLNALASAVRDLATASGAESEGSIVTQTQWIQASAHALAVLQRATPARVGDRTLMDALEPAIGALRDEEGETADAMLSAARGGRDRTRGMGASFGRAVYVPEASWSQVPDPGAAGVVALLEGLLQSSSEAD</sequence>
<dbReference type="InterPro" id="IPR050861">
    <property type="entry name" value="Dihydroxyacetone_Kinase"/>
</dbReference>
<evidence type="ECO:0000313" key="13">
    <source>
        <dbReference type="EMBL" id="KAL2829570.1"/>
    </source>
</evidence>
<evidence type="ECO:0000256" key="4">
    <source>
        <dbReference type="ARBA" id="ARBA00022679"/>
    </source>
</evidence>
<comment type="similarity">
    <text evidence="3">Belongs to the dihydroxyacetone kinase (DAK) family.</text>
</comment>
<keyword evidence="7" id="KW-0319">Glycerol metabolism</keyword>
<dbReference type="EMBL" id="JBFXLU010000330">
    <property type="protein sequence ID" value="KAL2829570.1"/>
    <property type="molecule type" value="Genomic_DNA"/>
</dbReference>